<evidence type="ECO:0000256" key="5">
    <source>
        <dbReference type="ARBA" id="ARBA00023132"/>
    </source>
</evidence>
<keyword evidence="9" id="KW-1185">Reference proteome</keyword>
<comment type="subcellular location">
    <subcellularLocation>
        <location evidence="7">Nucleus</location>
        <location evidence="7">Nuclear pore complex</location>
    </subcellularLocation>
    <subcellularLocation>
        <location evidence="7">Nucleus membrane</location>
    </subcellularLocation>
</comment>
<dbReference type="Gene3D" id="1.20.190.50">
    <property type="match status" value="1"/>
</dbReference>
<sequence length="744" mass="82444">MPAVSSFEAFADAYRAVRDLGADALLDGETGAALVFADVCAERARLAASSEPHIVPLDDADVHEWNAEQHTWTLFHLLFAERILGGPYDDTPRSAYETPLAAVQRVIAASPELTELKIIREWLEDILPAQHAVEVRKGYLVFTRNRLRADRRISTGGQKGRIVQQLDPDASVRGPGGWDAEDASYERALTRNLFEYTRAGQLDLALDLCVQTSQPWRAASLRGAMFYHDPALAEPTPELQGALGNRNRATWRTVARKAALNTALDPYERALYGALCGELSSVLAVSDTWSERLWAHVNSRFASVLEKKLAENTPADWWWDSPAAGEPVDSLDAAFDRLAQSGAPGVQAQASAPYHMAQRAVITRAVPELLERVASRLPELAALAPPQHARLLRFFAHVVLYCRLVEVHVPEASAAPILSAYVDILQRAQESSELVALYASSLDVRDAHVSYATYLCKMDTDASLVDRRQALLQAQPHDLDPAVVARCTVAAEIAEHIPTLNEETQRDWDASLNATERRLVLAIDWLTFLPETYADAIIRANELLRVFMVTGRLHAAHSLLQRLPSELLSNVAMLDLAEDIVVELDHWRSYFDVLDRSVRARGLWSDGLPAASRNARHQWQDAIASATDAARTATIELLELDWLKIDAEGARASELALIRRRYIPEIIMSLHLMLVDTSVAVPENLGHALALPNLVADERLRLYAEFSSPDGARENQLVGYLEQVRAAALVAMDRRQDVFAPLLM</sequence>
<dbReference type="GO" id="GO:0017056">
    <property type="term" value="F:structural constituent of nuclear pore"/>
    <property type="evidence" value="ECO:0007669"/>
    <property type="project" value="UniProtKB-UniRule"/>
</dbReference>
<dbReference type="Gene3D" id="1.10.3450.20">
    <property type="match status" value="1"/>
</dbReference>
<comment type="subunit">
    <text evidence="7">Part of the nuclear pore complex (NPC).</text>
</comment>
<evidence type="ECO:0000256" key="1">
    <source>
        <dbReference type="ARBA" id="ARBA00022448"/>
    </source>
</evidence>
<dbReference type="GO" id="GO:0000973">
    <property type="term" value="P:post-transcriptional tethering of RNA polymerase II gene DNA at nuclear periphery"/>
    <property type="evidence" value="ECO:0007669"/>
    <property type="project" value="TreeGrafter"/>
</dbReference>
<protein>
    <recommendedName>
        <fullName evidence="7">Nuclear pore complex protein</fullName>
    </recommendedName>
</protein>
<comment type="similarity">
    <text evidence="7">Belongs to the nucleoporin Nup84/Nup107 family.</text>
</comment>
<evidence type="ECO:0000256" key="6">
    <source>
        <dbReference type="ARBA" id="ARBA00023242"/>
    </source>
</evidence>
<dbReference type="InterPro" id="IPR007252">
    <property type="entry name" value="Nup84/Nup107"/>
</dbReference>
<reference evidence="8" key="1">
    <citation type="submission" date="2023-03" db="EMBL/GenBank/DDBJ databases">
        <title>Mating type loci evolution in Malassezia.</title>
        <authorList>
            <person name="Coelho M.A."/>
        </authorList>
    </citation>
    <scope>NUCLEOTIDE SEQUENCE</scope>
    <source>
        <strain evidence="8">CBS 11721</strain>
    </source>
</reference>
<dbReference type="GO" id="GO:0006606">
    <property type="term" value="P:protein import into nucleus"/>
    <property type="evidence" value="ECO:0007669"/>
    <property type="project" value="TreeGrafter"/>
</dbReference>
<keyword evidence="1 7" id="KW-0813">Transport</keyword>
<evidence type="ECO:0000313" key="8">
    <source>
        <dbReference type="EMBL" id="WFD36292.1"/>
    </source>
</evidence>
<keyword evidence="7" id="KW-0472">Membrane</keyword>
<keyword evidence="3" id="KW-0653">Protein transport</keyword>
<evidence type="ECO:0000256" key="2">
    <source>
        <dbReference type="ARBA" id="ARBA00022816"/>
    </source>
</evidence>
<dbReference type="PANTHER" id="PTHR13003:SF2">
    <property type="entry name" value="NUCLEAR PORE COMPLEX PROTEIN NUP107"/>
    <property type="match status" value="1"/>
</dbReference>
<comment type="function">
    <text evidence="7">Functions as a component of the nuclear pore complex (NPC).</text>
</comment>
<accession>A0AAF0F0Y0</accession>
<evidence type="ECO:0000256" key="3">
    <source>
        <dbReference type="ARBA" id="ARBA00022927"/>
    </source>
</evidence>
<dbReference type="EMBL" id="CP119880">
    <property type="protein sequence ID" value="WFD36292.1"/>
    <property type="molecule type" value="Genomic_DNA"/>
</dbReference>
<dbReference type="GO" id="GO:0031080">
    <property type="term" value="C:nuclear pore outer ring"/>
    <property type="evidence" value="ECO:0007669"/>
    <property type="project" value="TreeGrafter"/>
</dbReference>
<keyword evidence="5 7" id="KW-0906">Nuclear pore complex</keyword>
<keyword evidence="2" id="KW-0509">mRNA transport</keyword>
<dbReference type="GO" id="GO:0031965">
    <property type="term" value="C:nuclear membrane"/>
    <property type="evidence" value="ECO:0007669"/>
    <property type="project" value="UniProtKB-SubCell"/>
</dbReference>
<evidence type="ECO:0000256" key="7">
    <source>
        <dbReference type="RuleBase" id="RU365072"/>
    </source>
</evidence>
<dbReference type="AlphaFoldDB" id="A0AAF0F0Y0"/>
<keyword evidence="4 7" id="KW-0811">Translocation</keyword>
<dbReference type="Proteomes" id="UP001219933">
    <property type="component" value="Chromosome 4"/>
</dbReference>
<proteinExistence type="inferred from homology"/>
<dbReference type="PANTHER" id="PTHR13003">
    <property type="entry name" value="NUP107-RELATED"/>
    <property type="match status" value="1"/>
</dbReference>
<evidence type="ECO:0000256" key="4">
    <source>
        <dbReference type="ARBA" id="ARBA00023010"/>
    </source>
</evidence>
<dbReference type="Pfam" id="PF04121">
    <property type="entry name" value="Nup84_Nup100"/>
    <property type="match status" value="1"/>
</dbReference>
<gene>
    <name evidence="8" type="primary">NUP84</name>
    <name evidence="8" type="ORF">MCUN1_003171</name>
</gene>
<name>A0AAF0F0Y0_9BASI</name>
<keyword evidence="6 7" id="KW-0539">Nucleus</keyword>
<organism evidence="8 9">
    <name type="scientific">Malassezia cuniculi</name>
    <dbReference type="NCBI Taxonomy" id="948313"/>
    <lineage>
        <taxon>Eukaryota</taxon>
        <taxon>Fungi</taxon>
        <taxon>Dikarya</taxon>
        <taxon>Basidiomycota</taxon>
        <taxon>Ustilaginomycotina</taxon>
        <taxon>Malasseziomycetes</taxon>
        <taxon>Malasseziales</taxon>
        <taxon>Malasseziaceae</taxon>
        <taxon>Malassezia</taxon>
    </lineage>
</organism>
<evidence type="ECO:0000313" key="9">
    <source>
        <dbReference type="Proteomes" id="UP001219933"/>
    </source>
</evidence>
<dbReference type="GO" id="GO:0006406">
    <property type="term" value="P:mRNA export from nucleus"/>
    <property type="evidence" value="ECO:0007669"/>
    <property type="project" value="TreeGrafter"/>
</dbReference>